<protein>
    <submittedName>
        <fullName evidence="2">Uncharacterized protein</fullName>
    </submittedName>
</protein>
<evidence type="ECO:0000313" key="3">
    <source>
        <dbReference type="Proteomes" id="UP000198287"/>
    </source>
</evidence>
<dbReference type="EMBL" id="LNIX01000001">
    <property type="protein sequence ID" value="OXA64429.1"/>
    <property type="molecule type" value="Genomic_DNA"/>
</dbReference>
<dbReference type="AlphaFoldDB" id="A0A226F3T1"/>
<name>A0A226F3T1_FOLCA</name>
<accession>A0A226F3T1</accession>
<organism evidence="2 3">
    <name type="scientific">Folsomia candida</name>
    <name type="common">Springtail</name>
    <dbReference type="NCBI Taxonomy" id="158441"/>
    <lineage>
        <taxon>Eukaryota</taxon>
        <taxon>Metazoa</taxon>
        <taxon>Ecdysozoa</taxon>
        <taxon>Arthropoda</taxon>
        <taxon>Hexapoda</taxon>
        <taxon>Collembola</taxon>
        <taxon>Entomobryomorpha</taxon>
        <taxon>Isotomoidea</taxon>
        <taxon>Isotomidae</taxon>
        <taxon>Proisotominae</taxon>
        <taxon>Folsomia</taxon>
    </lineage>
</organism>
<evidence type="ECO:0000313" key="2">
    <source>
        <dbReference type="EMBL" id="OXA64429.1"/>
    </source>
</evidence>
<sequence length="224" mass="25091">MKCSCPERPGELSQLESTEKQRRENSQFNPTPPFEEEIGSFRPTNVRLEATTFTYPFSNGYHTFPKFVPYLFSGAVSGFEDIRSWMATSLKSASLCILSPTSSGGNRIVEGISVGIVESFWGRIKTTGFSPILVSGSCGRPSQPVALNDAEKERKHFVCTIMRENFLSNYSTYSDLVRGAALFSGFKLFALPTHQPRCRLGRYTSLEMKANSCFKTWDKQIGIF</sequence>
<evidence type="ECO:0000256" key="1">
    <source>
        <dbReference type="SAM" id="MobiDB-lite"/>
    </source>
</evidence>
<dbReference type="Proteomes" id="UP000198287">
    <property type="component" value="Unassembled WGS sequence"/>
</dbReference>
<comment type="caution">
    <text evidence="2">The sequence shown here is derived from an EMBL/GenBank/DDBJ whole genome shotgun (WGS) entry which is preliminary data.</text>
</comment>
<proteinExistence type="predicted"/>
<gene>
    <name evidence="2" type="ORF">Fcan01_01929</name>
</gene>
<keyword evidence="3" id="KW-1185">Reference proteome</keyword>
<reference evidence="2 3" key="1">
    <citation type="submission" date="2015-12" db="EMBL/GenBank/DDBJ databases">
        <title>The genome of Folsomia candida.</title>
        <authorList>
            <person name="Faddeeva A."/>
            <person name="Derks M.F."/>
            <person name="Anvar Y."/>
            <person name="Smit S."/>
            <person name="Van Straalen N."/>
            <person name="Roelofs D."/>
        </authorList>
    </citation>
    <scope>NUCLEOTIDE SEQUENCE [LARGE SCALE GENOMIC DNA]</scope>
    <source>
        <strain evidence="2 3">VU population</strain>
        <tissue evidence="2">Whole body</tissue>
    </source>
</reference>
<feature type="region of interest" description="Disordered" evidence="1">
    <location>
        <begin position="1"/>
        <end position="36"/>
    </location>
</feature>